<dbReference type="EMBL" id="UYYG01001163">
    <property type="protein sequence ID" value="VDN57873.1"/>
    <property type="molecule type" value="Genomic_DNA"/>
</dbReference>
<dbReference type="WBParaSite" id="DME_0000384101-mRNA-1">
    <property type="protein sequence ID" value="DME_0000384101-mRNA-1"/>
    <property type="gene ID" value="DME_0000384101"/>
</dbReference>
<evidence type="ECO:0000256" key="7">
    <source>
        <dbReference type="ARBA" id="ARBA00022989"/>
    </source>
</evidence>
<dbReference type="OrthoDB" id="8959630at2759"/>
<comment type="similarity">
    <text evidence="2">Belongs to the glycosyltransferase 31 family.</text>
</comment>
<evidence type="ECO:0000313" key="14">
    <source>
        <dbReference type="WBParaSite" id="DME_0000384101-mRNA-1"/>
    </source>
</evidence>
<gene>
    <name evidence="11" type="ORF">DME_LOCUS7846</name>
</gene>
<evidence type="ECO:0000313" key="11">
    <source>
        <dbReference type="EMBL" id="VDN57873.1"/>
    </source>
</evidence>
<keyword evidence="4" id="KW-0808">Transferase</keyword>
<evidence type="ECO:0000256" key="5">
    <source>
        <dbReference type="ARBA" id="ARBA00022692"/>
    </source>
</evidence>
<dbReference type="Gene3D" id="3.90.550.50">
    <property type="match status" value="1"/>
</dbReference>
<dbReference type="PANTHER" id="PTHR10811">
    <property type="entry name" value="FRINGE-RELATED"/>
    <property type="match status" value="1"/>
</dbReference>
<dbReference type="GO" id="GO:0016020">
    <property type="term" value="C:membrane"/>
    <property type="evidence" value="ECO:0007669"/>
    <property type="project" value="UniProtKB-SubCell"/>
</dbReference>
<comment type="subcellular location">
    <subcellularLocation>
        <location evidence="9">Endomembrane system</location>
        <topology evidence="9">Single-pass membrane protein</topology>
    </subcellularLocation>
    <subcellularLocation>
        <location evidence="1">Membrane</location>
        <topology evidence="1">Single-pass type II membrane protein</topology>
    </subcellularLocation>
</comment>
<dbReference type="Proteomes" id="UP000274756">
    <property type="component" value="Unassembled WGS sequence"/>
</dbReference>
<name>A0A0N4U9R2_DRAME</name>
<evidence type="ECO:0000256" key="6">
    <source>
        <dbReference type="ARBA" id="ARBA00022968"/>
    </source>
</evidence>
<reference evidence="14" key="1">
    <citation type="submission" date="2017-02" db="UniProtKB">
        <authorList>
            <consortium name="WormBaseParasite"/>
        </authorList>
    </citation>
    <scope>IDENTIFICATION</scope>
</reference>
<organism evidence="12 14">
    <name type="scientific">Dracunculus medinensis</name>
    <name type="common">Guinea worm</name>
    <dbReference type="NCBI Taxonomy" id="318479"/>
    <lineage>
        <taxon>Eukaryota</taxon>
        <taxon>Metazoa</taxon>
        <taxon>Ecdysozoa</taxon>
        <taxon>Nematoda</taxon>
        <taxon>Chromadorea</taxon>
        <taxon>Rhabditida</taxon>
        <taxon>Spirurina</taxon>
        <taxon>Dracunculoidea</taxon>
        <taxon>Dracunculidae</taxon>
        <taxon>Dracunculus</taxon>
    </lineage>
</organism>
<feature type="domain" description="Fringe-like glycosyltransferase" evidence="10">
    <location>
        <begin position="6"/>
        <end position="211"/>
    </location>
</feature>
<evidence type="ECO:0000256" key="8">
    <source>
        <dbReference type="ARBA" id="ARBA00023136"/>
    </source>
</evidence>
<evidence type="ECO:0000259" key="10">
    <source>
        <dbReference type="Pfam" id="PF02434"/>
    </source>
</evidence>
<evidence type="ECO:0000313" key="13">
    <source>
        <dbReference type="Proteomes" id="UP000274756"/>
    </source>
</evidence>
<dbReference type="AlphaFoldDB" id="A0A0N4U9R2"/>
<evidence type="ECO:0000256" key="3">
    <source>
        <dbReference type="ARBA" id="ARBA00022676"/>
    </source>
</evidence>
<protein>
    <submittedName>
        <fullName evidence="14">Fringe glycosyltransferase</fullName>
    </submittedName>
</protein>
<reference evidence="11 13" key="2">
    <citation type="submission" date="2018-11" db="EMBL/GenBank/DDBJ databases">
        <authorList>
            <consortium name="Pathogen Informatics"/>
        </authorList>
    </citation>
    <scope>NUCLEOTIDE SEQUENCE [LARGE SCALE GENOMIC DNA]</scope>
</reference>
<dbReference type="InterPro" id="IPR003378">
    <property type="entry name" value="Fringe-like_glycosylTrfase"/>
</dbReference>
<dbReference type="GO" id="GO:0016757">
    <property type="term" value="F:glycosyltransferase activity"/>
    <property type="evidence" value="ECO:0007669"/>
    <property type="project" value="UniProtKB-KW"/>
</dbReference>
<proteinExistence type="inferred from homology"/>
<dbReference type="Pfam" id="PF02434">
    <property type="entry name" value="Fringe"/>
    <property type="match status" value="1"/>
</dbReference>
<keyword evidence="3" id="KW-0328">Glycosyltransferase</keyword>
<dbReference type="Proteomes" id="UP000038040">
    <property type="component" value="Unplaced"/>
</dbReference>
<accession>A0A0N4U9R2</accession>
<evidence type="ECO:0000313" key="12">
    <source>
        <dbReference type="Proteomes" id="UP000038040"/>
    </source>
</evidence>
<sequence length="225" mass="25491">MVDFQVSNAQIFFITDAIDENLNLSTNFKALLSSCGNEHTRENLCCKMNSELELFVSHLPSWACHFDDDNYVNVMMLEKKLKEFNPKFDWYLGKPSVAEPIFVHNSYEKVGFQFATGGAGFCLSQSLLIKMRTYLRNSGFELLGNYLGLPDDVTLGYLIEHLLNVKLTVIDEFHSHLEPLNISLSGGSYDSDGKNLIDVPLKFSSATDPHRFRSIHCYITGRNCV</sequence>
<evidence type="ECO:0000256" key="1">
    <source>
        <dbReference type="ARBA" id="ARBA00004606"/>
    </source>
</evidence>
<keyword evidence="6" id="KW-0735">Signal-anchor</keyword>
<evidence type="ECO:0000256" key="9">
    <source>
        <dbReference type="ARBA" id="ARBA00037847"/>
    </source>
</evidence>
<keyword evidence="13" id="KW-1185">Reference proteome</keyword>
<evidence type="ECO:0000256" key="2">
    <source>
        <dbReference type="ARBA" id="ARBA00008661"/>
    </source>
</evidence>
<keyword evidence="7" id="KW-1133">Transmembrane helix</keyword>
<keyword evidence="8" id="KW-0472">Membrane</keyword>
<dbReference type="STRING" id="318479.A0A0N4U9R2"/>
<evidence type="ECO:0000256" key="4">
    <source>
        <dbReference type="ARBA" id="ARBA00022679"/>
    </source>
</evidence>
<dbReference type="GO" id="GO:0012505">
    <property type="term" value="C:endomembrane system"/>
    <property type="evidence" value="ECO:0007669"/>
    <property type="project" value="UniProtKB-SubCell"/>
</dbReference>
<keyword evidence="5" id="KW-0812">Transmembrane</keyword>